<protein>
    <submittedName>
        <fullName evidence="1">Uncharacterized protein</fullName>
    </submittedName>
</protein>
<dbReference type="Proteomes" id="UP001442494">
    <property type="component" value="Unassembled WGS sequence"/>
</dbReference>
<accession>A0ABV0JRI0</accession>
<reference evidence="1 2" key="1">
    <citation type="submission" date="2022-04" db="EMBL/GenBank/DDBJ databases">
        <title>Positive selection, recombination, and allopatry shape intraspecific diversity of widespread and dominant cyanobacteria.</title>
        <authorList>
            <person name="Wei J."/>
            <person name="Shu W."/>
            <person name="Hu C."/>
        </authorList>
    </citation>
    <scope>NUCLEOTIDE SEQUENCE [LARGE SCALE GENOMIC DNA]</scope>
    <source>
        <strain evidence="1 2">GB2-A5</strain>
    </source>
</reference>
<name>A0ABV0JRI0_9CYAN</name>
<comment type="caution">
    <text evidence="1">The sequence shown here is derived from an EMBL/GenBank/DDBJ whole genome shotgun (WGS) entry which is preliminary data.</text>
</comment>
<organism evidence="1 2">
    <name type="scientific">Funiculus sociatus GB2-A5</name>
    <dbReference type="NCBI Taxonomy" id="2933946"/>
    <lineage>
        <taxon>Bacteria</taxon>
        <taxon>Bacillati</taxon>
        <taxon>Cyanobacteriota</taxon>
        <taxon>Cyanophyceae</taxon>
        <taxon>Coleofasciculales</taxon>
        <taxon>Coleofasciculaceae</taxon>
        <taxon>Funiculus</taxon>
    </lineage>
</organism>
<dbReference type="RefSeq" id="WP_190425178.1">
    <property type="nucleotide sequence ID" value="NZ_JAMPKK010000023.1"/>
</dbReference>
<evidence type="ECO:0000313" key="2">
    <source>
        <dbReference type="Proteomes" id="UP001442494"/>
    </source>
</evidence>
<evidence type="ECO:0000313" key="1">
    <source>
        <dbReference type="EMBL" id="MEP0865251.1"/>
    </source>
</evidence>
<keyword evidence="2" id="KW-1185">Reference proteome</keyword>
<dbReference type="EMBL" id="JAMPKK010000023">
    <property type="protein sequence ID" value="MEP0865251.1"/>
    <property type="molecule type" value="Genomic_DNA"/>
</dbReference>
<gene>
    <name evidence="1" type="ORF">NDI37_12315</name>
</gene>
<proteinExistence type="predicted"/>
<sequence>MNLVFLSSSAFGRFLKNGSFPKSNRLALSIKTSLIYCAIVTSVFSSINKASAQDNQSFAELSQQTISRLNGNCQGSTQLKYQSQILTSPDSLKSVYINMVLRRVGQYRSRNTNEFLIKCNSNIAEKIAEELVIENANGSVQRKLTAALGLSERLQNYYVVANPISFSPDNRYLIVRLDVFDGLNKSWVNHIILDTLNNYNVLAFSNCNGFESNSYLGFISSSEVVFACENTSEPGPIEVVDLTKRSRQKISTNTNSKELLKILDQVRSYGLVSAEFVIVNEQQFPPR</sequence>